<dbReference type="Pfam" id="PF07690">
    <property type="entry name" value="MFS_1"/>
    <property type="match status" value="1"/>
</dbReference>
<feature type="transmembrane region" description="Helical" evidence="5">
    <location>
        <begin position="424"/>
        <end position="448"/>
    </location>
</feature>
<dbReference type="SUPFAM" id="SSF103473">
    <property type="entry name" value="MFS general substrate transporter"/>
    <property type="match status" value="1"/>
</dbReference>
<evidence type="ECO:0000256" key="5">
    <source>
        <dbReference type="SAM" id="Phobius"/>
    </source>
</evidence>
<keyword evidence="4 5" id="KW-0472">Membrane</keyword>
<feature type="transmembrane region" description="Helical" evidence="5">
    <location>
        <begin position="251"/>
        <end position="274"/>
    </location>
</feature>
<dbReference type="GO" id="GO:0022857">
    <property type="term" value="F:transmembrane transporter activity"/>
    <property type="evidence" value="ECO:0007669"/>
    <property type="project" value="InterPro"/>
</dbReference>
<feature type="transmembrane region" description="Helical" evidence="5">
    <location>
        <begin position="286"/>
        <end position="310"/>
    </location>
</feature>
<evidence type="ECO:0000313" key="7">
    <source>
        <dbReference type="EMBL" id="KAJ3478566.1"/>
    </source>
</evidence>
<feature type="domain" description="Major facilitator superfamily (MFS) profile" evidence="6">
    <location>
        <begin position="34"/>
        <end position="468"/>
    </location>
</feature>
<dbReference type="PANTHER" id="PTHR23502">
    <property type="entry name" value="MAJOR FACILITATOR SUPERFAMILY"/>
    <property type="match status" value="1"/>
</dbReference>
<dbReference type="EMBL" id="JANAWD010000501">
    <property type="protein sequence ID" value="KAJ3478566.1"/>
    <property type="molecule type" value="Genomic_DNA"/>
</dbReference>
<feature type="transmembrane region" description="Helical" evidence="5">
    <location>
        <begin position="68"/>
        <end position="91"/>
    </location>
</feature>
<dbReference type="Proteomes" id="UP001212997">
    <property type="component" value="Unassembled WGS sequence"/>
</dbReference>
<feature type="transmembrane region" description="Helical" evidence="5">
    <location>
        <begin position="331"/>
        <end position="352"/>
    </location>
</feature>
<dbReference type="InterPro" id="IPR011701">
    <property type="entry name" value="MFS"/>
</dbReference>
<feature type="transmembrane region" description="Helical" evidence="5">
    <location>
        <begin position="192"/>
        <end position="211"/>
    </location>
</feature>
<dbReference type="AlphaFoldDB" id="A0AAD5UXA4"/>
<dbReference type="InterPro" id="IPR036259">
    <property type="entry name" value="MFS_trans_sf"/>
</dbReference>
<keyword evidence="3 5" id="KW-1133">Transmembrane helix</keyword>
<dbReference type="InterPro" id="IPR020846">
    <property type="entry name" value="MFS_dom"/>
</dbReference>
<evidence type="ECO:0000256" key="2">
    <source>
        <dbReference type="ARBA" id="ARBA00022692"/>
    </source>
</evidence>
<dbReference type="PROSITE" id="PS50850">
    <property type="entry name" value="MFS"/>
    <property type="match status" value="1"/>
</dbReference>
<dbReference type="PANTHER" id="PTHR23502:SF64">
    <property type="entry name" value="TRANSPORTER, PUTATIVE (AFU_ORTHOLOGUE AFUA_3G11760)-RELATED"/>
    <property type="match status" value="1"/>
</dbReference>
<evidence type="ECO:0000313" key="8">
    <source>
        <dbReference type="Proteomes" id="UP001212997"/>
    </source>
</evidence>
<evidence type="ECO:0000256" key="4">
    <source>
        <dbReference type="ARBA" id="ARBA00023136"/>
    </source>
</evidence>
<dbReference type="GO" id="GO:0005886">
    <property type="term" value="C:plasma membrane"/>
    <property type="evidence" value="ECO:0007669"/>
    <property type="project" value="TreeGrafter"/>
</dbReference>
<evidence type="ECO:0000259" key="6">
    <source>
        <dbReference type="PROSITE" id="PS50850"/>
    </source>
</evidence>
<proteinExistence type="predicted"/>
<name>A0AAD5UXA4_9APHY</name>
<accession>A0AAD5UXA4</accession>
<comment type="caution">
    <text evidence="7">The sequence shown here is derived from an EMBL/GenBank/DDBJ whole genome shotgun (WGS) entry which is preliminary data.</text>
</comment>
<sequence length="468" mass="50445">MSEETPLLTSASHPEVIAHDRIYQRFSRARKQLILSVISLAGLLPLFVSGTFVSSIPQIAQELDTTGSVISLAISLSVFTNCIGTLVWSNYSSFCGQDGRRPIYIFSSLFLSLSSFCVANVSSVRSLLLLRVIQAFGSSSALSVGMGVIGDIYKLEERGTATGTYLGFILLGPAIAPVAGGIAAHYYSWRSIQIAICMFSGLLLVFFALFLPETSHPGTRGIDKLIDEGSRPRFVLLNPFSSLRFLRSPNILLVAVVGGLALLTDYVLLVPIAYTIGRRYNISNEALIGALFIPNGVGNLIGAYVAGRLSDKTVAKWREHRAGVWVPEDRLRVTLFGALFAVPLSLLSYGLITENVRGTPGIVLDLVCLFVHGVGLDWILSPCSSYLVDVLHSHSAEAMAANLTLRGSITSLASALVIPSVETIGLISTNTIAAMLVWVSFGILWSVIKYGDRMRAYVDVGFSTAKDN</sequence>
<feature type="transmembrane region" description="Helical" evidence="5">
    <location>
        <begin position="358"/>
        <end position="380"/>
    </location>
</feature>
<evidence type="ECO:0000256" key="3">
    <source>
        <dbReference type="ARBA" id="ARBA00022989"/>
    </source>
</evidence>
<feature type="transmembrane region" description="Helical" evidence="5">
    <location>
        <begin position="165"/>
        <end position="186"/>
    </location>
</feature>
<reference evidence="7" key="1">
    <citation type="submission" date="2022-07" db="EMBL/GenBank/DDBJ databases">
        <title>Genome Sequence of Physisporinus lineatus.</title>
        <authorList>
            <person name="Buettner E."/>
        </authorList>
    </citation>
    <scope>NUCLEOTIDE SEQUENCE</scope>
    <source>
        <strain evidence="7">VT162</strain>
    </source>
</reference>
<gene>
    <name evidence="7" type="ORF">NLI96_g9670</name>
</gene>
<dbReference type="Gene3D" id="1.20.1720.10">
    <property type="entry name" value="Multidrug resistance protein D"/>
    <property type="match status" value="1"/>
</dbReference>
<keyword evidence="2 5" id="KW-0812">Transmembrane</keyword>
<keyword evidence="8" id="KW-1185">Reference proteome</keyword>
<comment type="subcellular location">
    <subcellularLocation>
        <location evidence="1">Membrane</location>
        <topology evidence="1">Multi-pass membrane protein</topology>
    </subcellularLocation>
</comment>
<feature type="transmembrane region" description="Helical" evidence="5">
    <location>
        <begin position="103"/>
        <end position="122"/>
    </location>
</feature>
<protein>
    <recommendedName>
        <fullName evidence="6">Major facilitator superfamily (MFS) profile domain-containing protein</fullName>
    </recommendedName>
</protein>
<organism evidence="7 8">
    <name type="scientific">Meripilus lineatus</name>
    <dbReference type="NCBI Taxonomy" id="2056292"/>
    <lineage>
        <taxon>Eukaryota</taxon>
        <taxon>Fungi</taxon>
        <taxon>Dikarya</taxon>
        <taxon>Basidiomycota</taxon>
        <taxon>Agaricomycotina</taxon>
        <taxon>Agaricomycetes</taxon>
        <taxon>Polyporales</taxon>
        <taxon>Meripilaceae</taxon>
        <taxon>Meripilus</taxon>
    </lineage>
</organism>
<feature type="transmembrane region" description="Helical" evidence="5">
    <location>
        <begin position="33"/>
        <end position="56"/>
    </location>
</feature>
<feature type="transmembrane region" description="Helical" evidence="5">
    <location>
        <begin position="128"/>
        <end position="153"/>
    </location>
</feature>
<evidence type="ECO:0000256" key="1">
    <source>
        <dbReference type="ARBA" id="ARBA00004141"/>
    </source>
</evidence>